<dbReference type="Proteomes" id="UP000321479">
    <property type="component" value="Chromosome"/>
</dbReference>
<sequence length="294" mass="34966">MLTYNELIELKKKLANEEVTLEYAKESCWKDFQEGARAWHTNDWKKRRSEVLKDKCEICDSKETLTLQHLSHTLKYNDYEREVTKRYTETFIGSNSIVDKFEFSEHVIKDYDYVPIPLCPNCEDNRPNKRVRKLPQYLCAVCRHEFDKPVYKSVEELIAIFYENEDAIEVRDKCFISKDKWKNKLNLSNIKYWFQRNMAKTKDNETIGKEAFLLYLDDNIKYLSFSDTITACKKCAFSYDIKNMELCPKCKEHYKGIQYATCIQCLPEDRRKAALETIEFGKEMHAIHKKLGID</sequence>
<gene>
    <name evidence="1" type="ORF">FRZ54_03680</name>
</gene>
<name>A0A5B8URM4_9SPHI</name>
<protein>
    <submittedName>
        <fullName evidence="1">Uncharacterized protein</fullName>
    </submittedName>
</protein>
<accession>A0A5B8URM4</accession>
<proteinExistence type="predicted"/>
<evidence type="ECO:0000313" key="2">
    <source>
        <dbReference type="Proteomes" id="UP000321479"/>
    </source>
</evidence>
<dbReference type="AlphaFoldDB" id="A0A5B8URM4"/>
<dbReference type="OrthoDB" id="3034494at2"/>
<organism evidence="1 2">
    <name type="scientific">Mucilaginibacter ginsenosidivorans</name>
    <dbReference type="NCBI Taxonomy" id="398053"/>
    <lineage>
        <taxon>Bacteria</taxon>
        <taxon>Pseudomonadati</taxon>
        <taxon>Bacteroidota</taxon>
        <taxon>Sphingobacteriia</taxon>
        <taxon>Sphingobacteriales</taxon>
        <taxon>Sphingobacteriaceae</taxon>
        <taxon>Mucilaginibacter</taxon>
    </lineage>
</organism>
<dbReference type="KEGG" id="mgin:FRZ54_03680"/>
<reference evidence="1 2" key="1">
    <citation type="journal article" date="2017" name="Curr. Microbiol.">
        <title>Mucilaginibacter ginsenosidivorans sp. nov., Isolated from Soil of Ginseng Field.</title>
        <authorList>
            <person name="Kim M.M."/>
            <person name="Siddiqi M.Z."/>
            <person name="Im W.T."/>
        </authorList>
    </citation>
    <scope>NUCLEOTIDE SEQUENCE [LARGE SCALE GENOMIC DNA]</scope>
    <source>
        <strain evidence="1 2">Gsoil 3017</strain>
    </source>
</reference>
<evidence type="ECO:0000313" key="1">
    <source>
        <dbReference type="EMBL" id="QEC61720.1"/>
    </source>
</evidence>
<keyword evidence="2" id="KW-1185">Reference proteome</keyword>
<dbReference type="EMBL" id="CP042436">
    <property type="protein sequence ID" value="QEC61720.1"/>
    <property type="molecule type" value="Genomic_DNA"/>
</dbReference>
<dbReference type="RefSeq" id="WP_147030297.1">
    <property type="nucleotide sequence ID" value="NZ_CP042436.1"/>
</dbReference>